<dbReference type="PANTHER" id="PTHR19282">
    <property type="entry name" value="TETRASPANIN"/>
    <property type="match status" value="1"/>
</dbReference>
<gene>
    <name evidence="6" type="ORF">OESDEN_04368</name>
</gene>
<accession>A0A0B1TEL7</accession>
<proteinExistence type="predicted"/>
<sequence length="164" mass="18670">MTVQRTGGDGTKIALLLYTILFWASGLALIFIGLWMLLDPKRNYILELVDFSEDDPLLTFASYIAIVAGVVSLFVGFIGFCGALQRMRCLLVGFMLFLFALFLADVAIGTLALVYRNKFTDGKLTVYVKNLTQNRYNRDKWVQPLLDTVQFYVSSTFFLILWHK</sequence>
<evidence type="ECO:0000313" key="7">
    <source>
        <dbReference type="Proteomes" id="UP000053660"/>
    </source>
</evidence>
<dbReference type="AlphaFoldDB" id="A0A0B1TEL7"/>
<evidence type="ECO:0000256" key="4">
    <source>
        <dbReference type="ARBA" id="ARBA00023136"/>
    </source>
</evidence>
<dbReference type="PRINTS" id="PR00259">
    <property type="entry name" value="TMFOUR"/>
</dbReference>
<evidence type="ECO:0000256" key="1">
    <source>
        <dbReference type="ARBA" id="ARBA00004141"/>
    </source>
</evidence>
<comment type="subcellular location">
    <subcellularLocation>
        <location evidence="1">Membrane</location>
        <topology evidence="1">Multi-pass membrane protein</topology>
    </subcellularLocation>
</comment>
<organism evidence="6 7">
    <name type="scientific">Oesophagostomum dentatum</name>
    <name type="common">Nodular worm</name>
    <dbReference type="NCBI Taxonomy" id="61180"/>
    <lineage>
        <taxon>Eukaryota</taxon>
        <taxon>Metazoa</taxon>
        <taxon>Ecdysozoa</taxon>
        <taxon>Nematoda</taxon>
        <taxon>Chromadorea</taxon>
        <taxon>Rhabditida</taxon>
        <taxon>Rhabditina</taxon>
        <taxon>Rhabditomorpha</taxon>
        <taxon>Strongyloidea</taxon>
        <taxon>Strongylidae</taxon>
        <taxon>Oesophagostomum</taxon>
    </lineage>
</organism>
<feature type="transmembrane region" description="Helical" evidence="5">
    <location>
        <begin position="90"/>
        <end position="115"/>
    </location>
</feature>
<evidence type="ECO:0000313" key="6">
    <source>
        <dbReference type="EMBL" id="KHJ95684.1"/>
    </source>
</evidence>
<keyword evidence="7" id="KW-1185">Reference proteome</keyword>
<dbReference type="OrthoDB" id="10033535at2759"/>
<dbReference type="InterPro" id="IPR018499">
    <property type="entry name" value="Tetraspanin/Peripherin"/>
</dbReference>
<name>A0A0B1TEL7_OESDE</name>
<feature type="transmembrane region" description="Helical" evidence="5">
    <location>
        <begin position="58"/>
        <end position="83"/>
    </location>
</feature>
<evidence type="ECO:0000256" key="3">
    <source>
        <dbReference type="ARBA" id="ARBA00022989"/>
    </source>
</evidence>
<protein>
    <submittedName>
        <fullName evidence="6">Tetraspanin family protein</fullName>
    </submittedName>
</protein>
<reference evidence="6 7" key="1">
    <citation type="submission" date="2014-03" db="EMBL/GenBank/DDBJ databases">
        <title>Draft genome of the hookworm Oesophagostomum dentatum.</title>
        <authorList>
            <person name="Mitreva M."/>
        </authorList>
    </citation>
    <scope>NUCLEOTIDE SEQUENCE [LARGE SCALE GENOMIC DNA]</scope>
    <source>
        <strain evidence="6 7">OD-Hann</strain>
    </source>
</reference>
<feature type="transmembrane region" description="Helical" evidence="5">
    <location>
        <begin position="15"/>
        <end position="38"/>
    </location>
</feature>
<keyword evidence="4 5" id="KW-0472">Membrane</keyword>
<dbReference type="EMBL" id="KN549883">
    <property type="protein sequence ID" value="KHJ95684.1"/>
    <property type="molecule type" value="Genomic_DNA"/>
</dbReference>
<keyword evidence="2 5" id="KW-0812">Transmembrane</keyword>
<evidence type="ECO:0000256" key="5">
    <source>
        <dbReference type="SAM" id="Phobius"/>
    </source>
</evidence>
<feature type="transmembrane region" description="Helical" evidence="5">
    <location>
        <begin position="141"/>
        <end position="162"/>
    </location>
</feature>
<dbReference type="Pfam" id="PF00335">
    <property type="entry name" value="Tetraspanin"/>
    <property type="match status" value="1"/>
</dbReference>
<dbReference type="Proteomes" id="UP000053660">
    <property type="component" value="Unassembled WGS sequence"/>
</dbReference>
<dbReference type="PANTHER" id="PTHR19282:SF555">
    <property type="entry name" value="TETRASPANIN-2A"/>
    <property type="match status" value="1"/>
</dbReference>
<keyword evidence="3 5" id="KW-1133">Transmembrane helix</keyword>
<evidence type="ECO:0000256" key="2">
    <source>
        <dbReference type="ARBA" id="ARBA00022692"/>
    </source>
</evidence>
<dbReference type="GO" id="GO:0005886">
    <property type="term" value="C:plasma membrane"/>
    <property type="evidence" value="ECO:0007669"/>
    <property type="project" value="TreeGrafter"/>
</dbReference>